<dbReference type="EMBL" id="JAVLVT010000003">
    <property type="protein sequence ID" value="MDS1270225.1"/>
    <property type="molecule type" value="Genomic_DNA"/>
</dbReference>
<dbReference type="PRINTS" id="PR00723">
    <property type="entry name" value="SUBTILISIN"/>
</dbReference>
<reference evidence="11" key="1">
    <citation type="submission" date="2023-07" db="EMBL/GenBank/DDBJ databases">
        <title>Novel species in the genus Lipingzhangella isolated from Sambhar Salt Lake.</title>
        <authorList>
            <person name="Jiya N."/>
            <person name="Kajale S."/>
            <person name="Sharma A."/>
        </authorList>
    </citation>
    <scope>NUCLEOTIDE SEQUENCE [LARGE SCALE GENOMIC DNA]</scope>
    <source>
        <strain evidence="11">LS1_29</strain>
    </source>
</reference>
<comment type="similarity">
    <text evidence="1 5">Belongs to the peptidase S8 family.</text>
</comment>
<comment type="caution">
    <text evidence="5">Lacks conserved residue(s) required for the propagation of feature annotation.</text>
</comment>
<dbReference type="InterPro" id="IPR015500">
    <property type="entry name" value="Peptidase_S8_subtilisin-rel"/>
</dbReference>
<evidence type="ECO:0000256" key="1">
    <source>
        <dbReference type="ARBA" id="ARBA00011073"/>
    </source>
</evidence>
<dbReference type="InterPro" id="IPR050131">
    <property type="entry name" value="Peptidase_S8_subtilisin-like"/>
</dbReference>
<evidence type="ECO:0000256" key="7">
    <source>
        <dbReference type="SAM" id="Phobius"/>
    </source>
</evidence>
<keyword evidence="8" id="KW-0732">Signal</keyword>
<keyword evidence="7" id="KW-0812">Transmembrane</keyword>
<feature type="domain" description="Peptidase S8/S53" evidence="9">
    <location>
        <begin position="57"/>
        <end position="306"/>
    </location>
</feature>
<evidence type="ECO:0000256" key="4">
    <source>
        <dbReference type="ARBA" id="ARBA00022825"/>
    </source>
</evidence>
<keyword evidence="2" id="KW-0645">Protease</keyword>
<evidence type="ECO:0000313" key="11">
    <source>
        <dbReference type="Proteomes" id="UP001250214"/>
    </source>
</evidence>
<proteinExistence type="inferred from homology"/>
<keyword evidence="7" id="KW-0472">Membrane</keyword>
<dbReference type="PANTHER" id="PTHR43806">
    <property type="entry name" value="PEPTIDASE S8"/>
    <property type="match status" value="1"/>
</dbReference>
<dbReference type="PROSITE" id="PS00136">
    <property type="entry name" value="SUBTILASE_ASP"/>
    <property type="match status" value="1"/>
</dbReference>
<comment type="caution">
    <text evidence="10">The sequence shown here is derived from an EMBL/GenBank/DDBJ whole genome shotgun (WGS) entry which is preliminary data.</text>
</comment>
<accession>A0ABU2H5U6</accession>
<evidence type="ECO:0000256" key="8">
    <source>
        <dbReference type="SAM" id="SignalP"/>
    </source>
</evidence>
<dbReference type="Pfam" id="PF00082">
    <property type="entry name" value="Peptidase_S8"/>
    <property type="match status" value="1"/>
</dbReference>
<dbReference type="Proteomes" id="UP001250214">
    <property type="component" value="Unassembled WGS sequence"/>
</dbReference>
<dbReference type="InterPro" id="IPR036852">
    <property type="entry name" value="Peptidase_S8/S53_dom_sf"/>
</dbReference>
<protein>
    <submittedName>
        <fullName evidence="10">S8 family serine peptidase</fullName>
    </submittedName>
</protein>
<dbReference type="PANTHER" id="PTHR43806:SF11">
    <property type="entry name" value="CEREVISIN-RELATED"/>
    <property type="match status" value="1"/>
</dbReference>
<keyword evidence="4" id="KW-0720">Serine protease</keyword>
<feature type="chain" id="PRO_5045291757" evidence="8">
    <location>
        <begin position="30"/>
        <end position="378"/>
    </location>
</feature>
<evidence type="ECO:0000256" key="3">
    <source>
        <dbReference type="ARBA" id="ARBA00022801"/>
    </source>
</evidence>
<feature type="transmembrane region" description="Helical" evidence="7">
    <location>
        <begin position="341"/>
        <end position="365"/>
    </location>
</feature>
<keyword evidence="11" id="KW-1185">Reference proteome</keyword>
<dbReference type="Gene3D" id="3.40.50.200">
    <property type="entry name" value="Peptidase S8/S53 domain"/>
    <property type="match status" value="1"/>
</dbReference>
<evidence type="ECO:0000256" key="2">
    <source>
        <dbReference type="ARBA" id="ARBA00022670"/>
    </source>
</evidence>
<sequence length="378" mass="38706">MSTRRAPQFGIIAVLAVLTGATAPAVANADVDHSDLSRDQWAHELLDLEEAWEHGRGTGARVALLDTGVDQTHPDLDSAIVDEVDVTGQDLDPDTAPLGRHGTLMAGLVAARGHGEEHAGGVLGAAPEAGILSVRTTTAQDGSAESAEQDWVVSGIERAVSENAQVILLTGPATGSEAEREAIAEAHNRGVFVVVPGDGPHVATPNALSVNAVDEQQQLVSPEGATPNAEASLAAPGQDVLTTDPDGGFTEASGTTAASALAAGVAALIRAEYPQLRPDDVAEALQDGTTSPPANDEASDTGYGSGVLNAAAALEAAADSAEDVPPFDPSLAEEDTEDSPWLFWATVAAGAAFIVLAALLVFRLARGRRGGTRRARRR</sequence>
<evidence type="ECO:0000259" key="9">
    <source>
        <dbReference type="Pfam" id="PF00082"/>
    </source>
</evidence>
<dbReference type="InterPro" id="IPR000209">
    <property type="entry name" value="Peptidase_S8/S53_dom"/>
</dbReference>
<evidence type="ECO:0000256" key="6">
    <source>
        <dbReference type="SAM" id="MobiDB-lite"/>
    </source>
</evidence>
<gene>
    <name evidence="10" type="ORF">RIF23_07950</name>
</gene>
<feature type="region of interest" description="Disordered" evidence="6">
    <location>
        <begin position="285"/>
        <end position="304"/>
    </location>
</feature>
<feature type="region of interest" description="Disordered" evidence="6">
    <location>
        <begin position="220"/>
        <end position="253"/>
    </location>
</feature>
<dbReference type="RefSeq" id="WP_310911756.1">
    <property type="nucleotide sequence ID" value="NZ_JAVLVT010000003.1"/>
</dbReference>
<dbReference type="InterPro" id="IPR023827">
    <property type="entry name" value="Peptidase_S8_Asp-AS"/>
</dbReference>
<name>A0ABU2H5U6_9ACTN</name>
<dbReference type="SUPFAM" id="SSF52743">
    <property type="entry name" value="Subtilisin-like"/>
    <property type="match status" value="1"/>
</dbReference>
<dbReference type="PROSITE" id="PS51892">
    <property type="entry name" value="SUBTILASE"/>
    <property type="match status" value="1"/>
</dbReference>
<keyword evidence="7" id="KW-1133">Transmembrane helix</keyword>
<evidence type="ECO:0000313" key="10">
    <source>
        <dbReference type="EMBL" id="MDS1270225.1"/>
    </source>
</evidence>
<evidence type="ECO:0000256" key="5">
    <source>
        <dbReference type="PROSITE-ProRule" id="PRU01240"/>
    </source>
</evidence>
<feature type="signal peptide" evidence="8">
    <location>
        <begin position="1"/>
        <end position="29"/>
    </location>
</feature>
<organism evidence="10 11">
    <name type="scientific">Lipingzhangella rawalii</name>
    <dbReference type="NCBI Taxonomy" id="2055835"/>
    <lineage>
        <taxon>Bacteria</taxon>
        <taxon>Bacillati</taxon>
        <taxon>Actinomycetota</taxon>
        <taxon>Actinomycetes</taxon>
        <taxon>Streptosporangiales</taxon>
        <taxon>Nocardiopsidaceae</taxon>
        <taxon>Lipingzhangella</taxon>
    </lineage>
</organism>
<keyword evidence="3" id="KW-0378">Hydrolase</keyword>